<proteinExistence type="predicted"/>
<dbReference type="Proteomes" id="UP001178507">
    <property type="component" value="Unassembled WGS sequence"/>
</dbReference>
<gene>
    <name evidence="2" type="ORF">EVOR1521_LOCUS11732</name>
</gene>
<dbReference type="EMBL" id="CAUJNA010001184">
    <property type="protein sequence ID" value="CAJ1385038.1"/>
    <property type="molecule type" value="Genomic_DNA"/>
</dbReference>
<reference evidence="2" key="1">
    <citation type="submission" date="2023-08" db="EMBL/GenBank/DDBJ databases">
        <authorList>
            <person name="Chen Y."/>
            <person name="Shah S."/>
            <person name="Dougan E. K."/>
            <person name="Thang M."/>
            <person name="Chan C."/>
        </authorList>
    </citation>
    <scope>NUCLEOTIDE SEQUENCE</scope>
</reference>
<organism evidence="2 3">
    <name type="scientific">Effrenium voratum</name>
    <dbReference type="NCBI Taxonomy" id="2562239"/>
    <lineage>
        <taxon>Eukaryota</taxon>
        <taxon>Sar</taxon>
        <taxon>Alveolata</taxon>
        <taxon>Dinophyceae</taxon>
        <taxon>Suessiales</taxon>
        <taxon>Symbiodiniaceae</taxon>
        <taxon>Effrenium</taxon>
    </lineage>
</organism>
<accession>A0AA36N091</accession>
<comment type="caution">
    <text evidence="2">The sequence shown here is derived from an EMBL/GenBank/DDBJ whole genome shotgun (WGS) entry which is preliminary data.</text>
</comment>
<evidence type="ECO:0000256" key="1">
    <source>
        <dbReference type="SAM" id="MobiDB-lite"/>
    </source>
</evidence>
<feature type="region of interest" description="Disordered" evidence="1">
    <location>
        <begin position="626"/>
        <end position="649"/>
    </location>
</feature>
<evidence type="ECO:0000313" key="2">
    <source>
        <dbReference type="EMBL" id="CAJ1385038.1"/>
    </source>
</evidence>
<name>A0AA36N091_9DINO</name>
<evidence type="ECO:0000313" key="3">
    <source>
        <dbReference type="Proteomes" id="UP001178507"/>
    </source>
</evidence>
<dbReference type="AlphaFoldDB" id="A0AA36N091"/>
<protein>
    <submittedName>
        <fullName evidence="2">Uncharacterized protein</fullName>
    </submittedName>
</protein>
<sequence>MGAASLPELELCRLDCDCLDLDQVCSAAHILLQRHPDAKLVRYYVEHREEILAETGAPRASAKELFNQIFFGGGEHILAEFAAHYGVPGFARQLVAEMRILRKKDEAAYNPQMQMFRTRFPGASLQAYLHQLKEREISEAVAKAVAVTGVATIASWEHDGVVFVPCGRHRGSKAWRETALAAAREAAAPFPIAEKQYRTKEELYRSLRHTLLWDVRDPDWFEDKLRRVQLGGYSYGCCTGRRYLMIPELDHKTKVQSTTFKDFRDPASTVSARTLHGDIVPFKVSWGMVLCTNTKVSFTTDVTEDGGVERSVAVVRKGPPLAPHERPVDTAFKSPKMAEKMAPGLCYLLFQVFKVFGDVQGPAGAGRGRAVDTMLHPQPYAVVRETQLFLNTAADVPTTEIFLRSYTIQPNSSQASAAAATAPRNANSVEVEESVSVTDLDSLALTGSATLDGLTAQGNVGCDQLLCNDVNCTDVFTTGVDASGAADVGELLQLFDSVEAKQYKQRNLDVMQAMAFKALKADVGRQEVTGDDENFVVTTDLGNEFATLGRELPEEAVHRTKRPEDRNATAVVDRGIQTLKKDVEKQPATEFRLLQDNADKFQHNKDLTDRRIKAVEGRETLLKLALPAPQGSGNAAGRLTRRPRSDSGR</sequence>
<keyword evidence="3" id="KW-1185">Reference proteome</keyword>